<name>A0A974CKF6_XENLA</name>
<dbReference type="Proteomes" id="UP000694892">
    <property type="component" value="Chromosome 6S"/>
</dbReference>
<protein>
    <submittedName>
        <fullName evidence="1">Uncharacterized protein</fullName>
    </submittedName>
</protein>
<reference evidence="2" key="1">
    <citation type="journal article" date="2016" name="Nature">
        <title>Genome evolution in the allotetraploid frog Xenopus laevis.</title>
        <authorList>
            <person name="Session A.M."/>
            <person name="Uno Y."/>
            <person name="Kwon T."/>
            <person name="Chapman J.A."/>
            <person name="Toyoda A."/>
            <person name="Takahashi S."/>
            <person name="Fukui A."/>
            <person name="Hikosaka A."/>
            <person name="Suzuki A."/>
            <person name="Kondo M."/>
            <person name="van Heeringen S.J."/>
            <person name="Quigley I."/>
            <person name="Heinz S."/>
            <person name="Ogino H."/>
            <person name="Ochi H."/>
            <person name="Hellsten U."/>
            <person name="Lyons J.B."/>
            <person name="Simakov O."/>
            <person name="Putnam N."/>
            <person name="Stites J."/>
            <person name="Kuroki Y."/>
            <person name="Tanaka T."/>
            <person name="Michiue T."/>
            <person name="Watanabe M."/>
            <person name="Bogdanovic O."/>
            <person name="Lister R."/>
            <person name="Georgiou G."/>
            <person name="Paranjpe S.S."/>
            <person name="van Kruijsbergen I."/>
            <person name="Shu S."/>
            <person name="Carlson J."/>
            <person name="Kinoshita T."/>
            <person name="Ohta Y."/>
            <person name="Mawaribuchi S."/>
            <person name="Jenkins J."/>
            <person name="Grimwood J."/>
            <person name="Schmutz J."/>
            <person name="Mitros T."/>
            <person name="Mozaffari S.V."/>
            <person name="Suzuki Y."/>
            <person name="Haramoto Y."/>
            <person name="Yamamoto T.S."/>
            <person name="Takagi C."/>
            <person name="Heald R."/>
            <person name="Miller K."/>
            <person name="Haudenschild C."/>
            <person name="Kitzman J."/>
            <person name="Nakayama T."/>
            <person name="Izutsu Y."/>
            <person name="Robert J."/>
            <person name="Fortriede J."/>
            <person name="Burns K."/>
            <person name="Lotay V."/>
            <person name="Karimi K."/>
            <person name="Yasuoka Y."/>
            <person name="Dichmann D.S."/>
            <person name="Flajnik M.F."/>
            <person name="Houston D.W."/>
            <person name="Shendure J."/>
            <person name="DuPasquier L."/>
            <person name="Vize P.D."/>
            <person name="Zorn A.M."/>
            <person name="Ito M."/>
            <person name="Marcotte E.M."/>
            <person name="Wallingford J.B."/>
            <person name="Ito Y."/>
            <person name="Asashima M."/>
            <person name="Ueno N."/>
            <person name="Matsuda Y."/>
            <person name="Veenstra G.J."/>
            <person name="Fujiyama A."/>
            <person name="Harland R.M."/>
            <person name="Taira M."/>
            <person name="Rokhsar D.S."/>
        </authorList>
    </citation>
    <scope>NUCLEOTIDE SEQUENCE [LARGE SCALE GENOMIC DNA]</scope>
    <source>
        <strain evidence="2">J</strain>
    </source>
</reference>
<dbReference type="AlphaFoldDB" id="A0A974CKF6"/>
<evidence type="ECO:0000313" key="2">
    <source>
        <dbReference type="Proteomes" id="UP000694892"/>
    </source>
</evidence>
<accession>A0A974CKF6</accession>
<gene>
    <name evidence="1" type="ORF">XELAEV_18033670mg</name>
</gene>
<proteinExistence type="predicted"/>
<sequence length="92" mass="9670">MGRLGNTGRNLLLRMCQAPAKASTLPRLTLASVSGRRSQLSDSSAESLAFRTMCVWGVSVTPNKAQTQCQRDASCGVSCALGSVRKAAELAL</sequence>
<evidence type="ECO:0000313" key="1">
    <source>
        <dbReference type="EMBL" id="OCT74683.1"/>
    </source>
</evidence>
<dbReference type="EMBL" id="CM004477">
    <property type="protein sequence ID" value="OCT74683.1"/>
    <property type="molecule type" value="Genomic_DNA"/>
</dbReference>
<organism evidence="1 2">
    <name type="scientific">Xenopus laevis</name>
    <name type="common">African clawed frog</name>
    <dbReference type="NCBI Taxonomy" id="8355"/>
    <lineage>
        <taxon>Eukaryota</taxon>
        <taxon>Metazoa</taxon>
        <taxon>Chordata</taxon>
        <taxon>Craniata</taxon>
        <taxon>Vertebrata</taxon>
        <taxon>Euteleostomi</taxon>
        <taxon>Amphibia</taxon>
        <taxon>Batrachia</taxon>
        <taxon>Anura</taxon>
        <taxon>Pipoidea</taxon>
        <taxon>Pipidae</taxon>
        <taxon>Xenopodinae</taxon>
        <taxon>Xenopus</taxon>
        <taxon>Xenopus</taxon>
    </lineage>
</organism>